<evidence type="ECO:0000256" key="2">
    <source>
        <dbReference type="ARBA" id="ARBA00010617"/>
    </source>
</evidence>
<dbReference type="InterPro" id="IPR036396">
    <property type="entry name" value="Cyt_P450_sf"/>
</dbReference>
<dbReference type="GO" id="GO:0005506">
    <property type="term" value="F:iron ion binding"/>
    <property type="evidence" value="ECO:0007669"/>
    <property type="project" value="InterPro"/>
</dbReference>
<dbReference type="Pfam" id="PF00067">
    <property type="entry name" value="p450"/>
    <property type="match status" value="1"/>
</dbReference>
<dbReference type="PANTHER" id="PTHR24305:SF210">
    <property type="entry name" value="CYTOCHROME P450 MONOOXYGENASE ASQL-RELATED"/>
    <property type="match status" value="1"/>
</dbReference>
<keyword evidence="5 6" id="KW-0408">Iron</keyword>
<name>A0A4P7NE15_PYROR</name>
<accession>A0A4P7NE15</accession>
<protein>
    <submittedName>
        <fullName evidence="8">Uncharacterized protein</fullName>
    </submittedName>
</protein>
<evidence type="ECO:0000256" key="7">
    <source>
        <dbReference type="RuleBase" id="RU000461"/>
    </source>
</evidence>
<organism evidence="8 9">
    <name type="scientific">Pyricularia oryzae</name>
    <name type="common">Rice blast fungus</name>
    <name type="synonym">Magnaporthe oryzae</name>
    <dbReference type="NCBI Taxonomy" id="318829"/>
    <lineage>
        <taxon>Eukaryota</taxon>
        <taxon>Fungi</taxon>
        <taxon>Dikarya</taxon>
        <taxon>Ascomycota</taxon>
        <taxon>Pezizomycotina</taxon>
        <taxon>Sordariomycetes</taxon>
        <taxon>Sordariomycetidae</taxon>
        <taxon>Magnaporthales</taxon>
        <taxon>Pyriculariaceae</taxon>
        <taxon>Pyricularia</taxon>
    </lineage>
</organism>
<evidence type="ECO:0000256" key="4">
    <source>
        <dbReference type="ARBA" id="ARBA00022723"/>
    </source>
</evidence>
<reference evidence="8 9" key="1">
    <citation type="journal article" date="2019" name="Mol. Biol. Evol.">
        <title>Blast fungal genomes show frequent chromosomal changes, gene gains and losses, and effector gene turnover.</title>
        <authorList>
            <person name="Gomez Luciano L.B."/>
            <person name="Jason Tsai I."/>
            <person name="Chuma I."/>
            <person name="Tosa Y."/>
            <person name="Chen Y.H."/>
            <person name="Li J.Y."/>
            <person name="Li M.Y."/>
            <person name="Jade Lu M.Y."/>
            <person name="Nakayashiki H."/>
            <person name="Li W.H."/>
        </authorList>
    </citation>
    <scope>NUCLEOTIDE SEQUENCE [LARGE SCALE GENOMIC DNA]</scope>
    <source>
        <strain evidence="8">MZ5-1-6</strain>
    </source>
</reference>
<dbReference type="InterPro" id="IPR002401">
    <property type="entry name" value="Cyt_P450_E_grp-I"/>
</dbReference>
<dbReference type="InterPro" id="IPR001128">
    <property type="entry name" value="Cyt_P450"/>
</dbReference>
<dbReference type="SUPFAM" id="SSF48264">
    <property type="entry name" value="Cytochrome P450"/>
    <property type="match status" value="1"/>
</dbReference>
<keyword evidence="7" id="KW-0503">Monooxygenase</keyword>
<feature type="binding site" description="axial binding residue" evidence="6">
    <location>
        <position position="475"/>
    </location>
    <ligand>
        <name>heme</name>
        <dbReference type="ChEBI" id="CHEBI:30413"/>
    </ligand>
    <ligandPart>
        <name>Fe</name>
        <dbReference type="ChEBI" id="CHEBI:18248"/>
    </ligandPart>
</feature>
<proteinExistence type="inferred from homology"/>
<dbReference type="GO" id="GO:0004497">
    <property type="term" value="F:monooxygenase activity"/>
    <property type="evidence" value="ECO:0007669"/>
    <property type="project" value="UniProtKB-KW"/>
</dbReference>
<comment type="cofactor">
    <cofactor evidence="1 6">
        <name>heme</name>
        <dbReference type="ChEBI" id="CHEBI:30413"/>
    </cofactor>
</comment>
<dbReference type="PRINTS" id="PR00463">
    <property type="entry name" value="EP450I"/>
</dbReference>
<dbReference type="PANTHER" id="PTHR24305">
    <property type="entry name" value="CYTOCHROME P450"/>
    <property type="match status" value="1"/>
</dbReference>
<evidence type="ECO:0000256" key="1">
    <source>
        <dbReference type="ARBA" id="ARBA00001971"/>
    </source>
</evidence>
<dbReference type="PRINTS" id="PR00385">
    <property type="entry name" value="P450"/>
</dbReference>
<dbReference type="InterPro" id="IPR050121">
    <property type="entry name" value="Cytochrome_P450_monoxygenase"/>
</dbReference>
<dbReference type="PROSITE" id="PS00086">
    <property type="entry name" value="CYTOCHROME_P450"/>
    <property type="match status" value="1"/>
</dbReference>
<evidence type="ECO:0000313" key="9">
    <source>
        <dbReference type="Proteomes" id="UP000294847"/>
    </source>
</evidence>
<keyword evidence="4 6" id="KW-0479">Metal-binding</keyword>
<dbReference type="GO" id="GO:0020037">
    <property type="term" value="F:heme binding"/>
    <property type="evidence" value="ECO:0007669"/>
    <property type="project" value="InterPro"/>
</dbReference>
<comment type="similarity">
    <text evidence="2 7">Belongs to the cytochrome P450 family.</text>
</comment>
<sequence length="538" mass="60196">MYGTNLLETMGKPTAGHLGMAVTFTILVTFTVRVLRMRLFHPLRRYPGPWLNSITQIPAAWALLRARQPKAYRELHEKYGPIVRVAPNELSFINVEAWDDIYGFHVSSHGNLPKVISADSNKKSTPNFEKSPVFIGAVSPLNGQTGISLANNEEHTRQRRALAAPFTNRALLQQQDILRVHVDKLITALRAKARNKESVNMGEWYTYTTFDIIGDICFAEPFGCLDGGESNEWARAIINIFKAATWDQAIRRVAGTGTLLHKALVKIIIPAEAAQWRTIHFSNSKAKTLARLADPDRQHPDLIKHILDSEDSRAALSPTEIILNMVLFISAGSETTANTMTGWTYFMLRHPEARARATAEVRAAFASPRDIKWETVRALPYLNATLEEALRLFSPAPSNQPRVVPACGAVVAGCPLPPGTTVSVAPWAAVFSARNFADPERFAPERWLDEGGADPRYAADRRGASQPFSTGPRGCMGKNLAYFELRLVLAHLLWHFDLEPTDSAAGRDCMRRWEQTDMDTYQTWMKPDLWVDLKEAQR</sequence>
<keyword evidence="3 6" id="KW-0349">Heme</keyword>
<dbReference type="CDD" id="cd11058">
    <property type="entry name" value="CYP60B-like"/>
    <property type="match status" value="1"/>
</dbReference>
<evidence type="ECO:0000256" key="3">
    <source>
        <dbReference type="ARBA" id="ARBA00022617"/>
    </source>
</evidence>
<dbReference type="Gene3D" id="1.10.630.10">
    <property type="entry name" value="Cytochrome P450"/>
    <property type="match status" value="1"/>
</dbReference>
<dbReference type="AlphaFoldDB" id="A0A4P7NE15"/>
<evidence type="ECO:0000313" key="8">
    <source>
        <dbReference type="EMBL" id="QBZ60030.1"/>
    </source>
</evidence>
<evidence type="ECO:0000256" key="5">
    <source>
        <dbReference type="ARBA" id="ARBA00023004"/>
    </source>
</evidence>
<gene>
    <name evidence="8" type="ORF">PoMZ_05000</name>
</gene>
<evidence type="ECO:0000256" key="6">
    <source>
        <dbReference type="PIRSR" id="PIRSR602401-1"/>
    </source>
</evidence>
<dbReference type="EMBL" id="CP034206">
    <property type="protein sequence ID" value="QBZ60030.1"/>
    <property type="molecule type" value="Genomic_DNA"/>
</dbReference>
<dbReference type="Proteomes" id="UP000294847">
    <property type="component" value="Chromosome 3"/>
</dbReference>
<dbReference type="InterPro" id="IPR017972">
    <property type="entry name" value="Cyt_P450_CS"/>
</dbReference>
<dbReference type="GO" id="GO:0016705">
    <property type="term" value="F:oxidoreductase activity, acting on paired donors, with incorporation or reduction of molecular oxygen"/>
    <property type="evidence" value="ECO:0007669"/>
    <property type="project" value="InterPro"/>
</dbReference>
<keyword evidence="7" id="KW-0560">Oxidoreductase</keyword>